<dbReference type="InterPro" id="IPR051184">
    <property type="entry name" value="Tyrosine-phos_adapter"/>
</dbReference>
<dbReference type="GO" id="GO:0016477">
    <property type="term" value="P:cell migration"/>
    <property type="evidence" value="ECO:0007669"/>
    <property type="project" value="TreeGrafter"/>
</dbReference>
<dbReference type="InterPro" id="IPR000980">
    <property type="entry name" value="SH2"/>
</dbReference>
<reference evidence="4" key="2">
    <citation type="journal article" date="2015" name="Genome Biol.">
        <title>Comparative genomics of Steinernema reveals deeply conserved gene regulatory networks.</title>
        <authorList>
            <person name="Dillman A.R."/>
            <person name="Macchietto M."/>
            <person name="Porter C.F."/>
            <person name="Rogers A."/>
            <person name="Williams B."/>
            <person name="Antoshechkin I."/>
            <person name="Lee M.M."/>
            <person name="Goodwin Z."/>
            <person name="Lu X."/>
            <person name="Lewis E.E."/>
            <person name="Goodrich-Blair H."/>
            <person name="Stock S.P."/>
            <person name="Adams B.J."/>
            <person name="Sternberg P.W."/>
            <person name="Mortazavi A."/>
        </authorList>
    </citation>
    <scope>NUCLEOTIDE SEQUENCE [LARGE SCALE GENOMIC DNA]</scope>
    <source>
        <strain evidence="4">ALL</strain>
    </source>
</reference>
<dbReference type="PROSITE" id="PS50001">
    <property type="entry name" value="SH2"/>
    <property type="match status" value="1"/>
</dbReference>
<gene>
    <name evidence="4" type="ORF">L596_006871</name>
</gene>
<evidence type="ECO:0000259" key="3">
    <source>
        <dbReference type="PROSITE" id="PS50001"/>
    </source>
</evidence>
<evidence type="ECO:0000256" key="2">
    <source>
        <dbReference type="PROSITE-ProRule" id="PRU00191"/>
    </source>
</evidence>
<organism evidence="4">
    <name type="scientific">Steinernema carpocapsae</name>
    <name type="common">Entomopathogenic nematode</name>
    <dbReference type="NCBI Taxonomy" id="34508"/>
    <lineage>
        <taxon>Eukaryota</taxon>
        <taxon>Metazoa</taxon>
        <taxon>Ecdysozoa</taxon>
        <taxon>Nematoda</taxon>
        <taxon>Chromadorea</taxon>
        <taxon>Rhabditida</taxon>
        <taxon>Tylenchina</taxon>
        <taxon>Panagrolaimomorpha</taxon>
        <taxon>Strongyloidoidea</taxon>
        <taxon>Steinernematidae</taxon>
        <taxon>Steinernema</taxon>
    </lineage>
</organism>
<dbReference type="SUPFAM" id="SSF55550">
    <property type="entry name" value="SH2 domain"/>
    <property type="match status" value="1"/>
</dbReference>
<name>A0A4U5P7B7_STECR</name>
<dbReference type="Gene3D" id="3.30.505.10">
    <property type="entry name" value="SH2 domain"/>
    <property type="match status" value="1"/>
</dbReference>
<dbReference type="OrthoDB" id="10255964at2759"/>
<reference evidence="4" key="1">
    <citation type="submission" date="2013-11" db="EMBL/GenBank/DDBJ databases">
        <authorList>
            <person name="Sternberg P."/>
            <person name="Dillman A."/>
            <person name="Macchietto M."/>
        </authorList>
    </citation>
    <scope>NUCLEOTIDE SEQUENCE</scope>
    <source>
        <strain evidence="4">ALL</strain>
    </source>
</reference>
<dbReference type="STRING" id="34508.A0A4U5P7B7"/>
<protein>
    <recommendedName>
        <fullName evidence="3">SH2 domain-containing protein</fullName>
    </recommendedName>
</protein>
<dbReference type="SMART" id="SM00252">
    <property type="entry name" value="SH2"/>
    <property type="match status" value="1"/>
</dbReference>
<sequence length="153" mass="17606">MGFLKSLRGADRGLADYTSFCVDFPGRESNPGLARDRRGYSPLYYRGLLEAVADALVRKHRSLGDGTFLVRESLTCPGDFTLVYLFDGHLHRSLIKSQRHYGVNVFYMNRNQLFNSLSEIVDHYRKTPLKTPHFEVLLKRPCPPWSFGEDTFE</sequence>
<reference evidence="4" key="3">
    <citation type="journal article" date="2019" name="G3 (Bethesda)">
        <title>Hybrid Assembly of the Genome of the Entomopathogenic Nematode Steinernema carpocapsae Identifies the X-Chromosome.</title>
        <authorList>
            <person name="Serra L."/>
            <person name="Macchietto M."/>
            <person name="Macias-Munoz A."/>
            <person name="McGill C.J."/>
            <person name="Rodriguez I.M."/>
            <person name="Rodriguez B."/>
            <person name="Murad R."/>
            <person name="Mortazavi A."/>
        </authorList>
    </citation>
    <scope>NUCLEOTIDE SEQUENCE</scope>
    <source>
        <strain evidence="4">ALL</strain>
    </source>
</reference>
<dbReference type="AlphaFoldDB" id="A0A4U5P7B7"/>
<dbReference type="PANTHER" id="PTHR19969:SF5">
    <property type="entry name" value="CRK-LIKE PROTEIN"/>
    <property type="match status" value="1"/>
</dbReference>
<evidence type="ECO:0000313" key="4">
    <source>
        <dbReference type="EMBL" id="TKR92166.1"/>
    </source>
</evidence>
<proteinExistence type="predicted"/>
<dbReference type="EMBL" id="AZBU02000002">
    <property type="protein sequence ID" value="TKR92166.1"/>
    <property type="molecule type" value="Genomic_DNA"/>
</dbReference>
<feature type="domain" description="SH2" evidence="3">
    <location>
        <begin position="43"/>
        <end position="142"/>
    </location>
</feature>
<dbReference type="GO" id="GO:0035591">
    <property type="term" value="F:signaling adaptor activity"/>
    <property type="evidence" value="ECO:0007669"/>
    <property type="project" value="TreeGrafter"/>
</dbReference>
<accession>A0A4U5P7B7</accession>
<dbReference type="GO" id="GO:0007167">
    <property type="term" value="P:enzyme-linked receptor protein signaling pathway"/>
    <property type="evidence" value="ECO:0007669"/>
    <property type="project" value="TreeGrafter"/>
</dbReference>
<dbReference type="PRINTS" id="PR00401">
    <property type="entry name" value="SH2DOMAIN"/>
</dbReference>
<dbReference type="InterPro" id="IPR036860">
    <property type="entry name" value="SH2_dom_sf"/>
</dbReference>
<dbReference type="GO" id="GO:0030971">
    <property type="term" value="F:receptor tyrosine kinase binding"/>
    <property type="evidence" value="ECO:0007669"/>
    <property type="project" value="TreeGrafter"/>
</dbReference>
<evidence type="ECO:0000256" key="1">
    <source>
        <dbReference type="ARBA" id="ARBA00022999"/>
    </source>
</evidence>
<dbReference type="PANTHER" id="PTHR19969">
    <property type="entry name" value="SH2-SH3 ADAPTOR PROTEIN-RELATED"/>
    <property type="match status" value="1"/>
</dbReference>
<keyword evidence="1 2" id="KW-0727">SH2 domain</keyword>
<dbReference type="GO" id="GO:0005737">
    <property type="term" value="C:cytoplasm"/>
    <property type="evidence" value="ECO:0007669"/>
    <property type="project" value="TreeGrafter"/>
</dbReference>
<dbReference type="Pfam" id="PF00017">
    <property type="entry name" value="SH2"/>
    <property type="match status" value="1"/>
</dbReference>
<comment type="caution">
    <text evidence="4">The sequence shown here is derived from an EMBL/GenBank/DDBJ whole genome shotgun (WGS) entry which is preliminary data.</text>
</comment>